<dbReference type="Proteomes" id="UP001499851">
    <property type="component" value="Unassembled WGS sequence"/>
</dbReference>
<proteinExistence type="predicted"/>
<organism evidence="1 2">
    <name type="scientific">Glycomyces endophyticus</name>
    <dbReference type="NCBI Taxonomy" id="480996"/>
    <lineage>
        <taxon>Bacteria</taxon>
        <taxon>Bacillati</taxon>
        <taxon>Actinomycetota</taxon>
        <taxon>Actinomycetes</taxon>
        <taxon>Glycomycetales</taxon>
        <taxon>Glycomycetaceae</taxon>
        <taxon>Glycomyces</taxon>
    </lineage>
</organism>
<reference evidence="1 2" key="1">
    <citation type="journal article" date="2019" name="Int. J. Syst. Evol. Microbiol.">
        <title>The Global Catalogue of Microorganisms (GCM) 10K type strain sequencing project: providing services to taxonomists for standard genome sequencing and annotation.</title>
        <authorList>
            <consortium name="The Broad Institute Genomics Platform"/>
            <consortium name="The Broad Institute Genome Sequencing Center for Infectious Disease"/>
            <person name="Wu L."/>
            <person name="Ma J."/>
        </authorList>
    </citation>
    <scope>NUCLEOTIDE SEQUENCE [LARGE SCALE GENOMIC DNA]</scope>
    <source>
        <strain evidence="1 2">JCM 16001</strain>
    </source>
</reference>
<gene>
    <name evidence="1" type="ORF">GCM10009830_35340</name>
</gene>
<evidence type="ECO:0000313" key="1">
    <source>
        <dbReference type="EMBL" id="GAA1684914.1"/>
    </source>
</evidence>
<name>A0ABN2HB54_9ACTN</name>
<accession>A0ABN2HB54</accession>
<protein>
    <submittedName>
        <fullName evidence="1">Uncharacterized protein</fullName>
    </submittedName>
</protein>
<keyword evidence="2" id="KW-1185">Reference proteome</keyword>
<sequence>MAAFAGAALDRTTAALSAIAASIPLTGCVIRMGTVPPRSSPGPTRIDVTCQRLTVMAATSGAGGFMGKREWPG</sequence>
<dbReference type="EMBL" id="BAAAQF010000015">
    <property type="protein sequence ID" value="GAA1684914.1"/>
    <property type="molecule type" value="Genomic_DNA"/>
</dbReference>
<evidence type="ECO:0000313" key="2">
    <source>
        <dbReference type="Proteomes" id="UP001499851"/>
    </source>
</evidence>
<comment type="caution">
    <text evidence="1">The sequence shown here is derived from an EMBL/GenBank/DDBJ whole genome shotgun (WGS) entry which is preliminary data.</text>
</comment>